<dbReference type="Proteomes" id="UP000053070">
    <property type="component" value="Unassembled WGS sequence"/>
</dbReference>
<dbReference type="PATRIC" id="fig|502682.8.peg.1171"/>
<sequence length="216" mass="23969">MTGTAHAQDRPDPAICERLQAERGLPMAEPVSLEIPASFSDRAVQTGRWLATLNANGGTDCTFLGWVITAEPLEALSDRFIGFAWTGYVTYGYTLIDTGAGRMTIDTGSRPVFSPRGDRLAFVEVSDVRIAFKGFAVYQIGDGSFTPLHVDTFLPYHADWRVDEWANEDCILLSAVPRSRINNDYSRLPDAERDRYVAGRQNGWRLSPGTQCPDYP</sequence>
<comment type="caution">
    <text evidence="1">The sequence shown here is derived from an EMBL/GenBank/DDBJ whole genome shotgun (WGS) entry which is preliminary data.</text>
</comment>
<dbReference type="RefSeq" id="WP_047006271.1">
    <property type="nucleotide sequence ID" value="NZ_CP018097.1"/>
</dbReference>
<organism evidence="1 2">
    <name type="scientific">Aurantiacibacter gangjinensis</name>
    <dbReference type="NCBI Taxonomy" id="502682"/>
    <lineage>
        <taxon>Bacteria</taxon>
        <taxon>Pseudomonadati</taxon>
        <taxon>Pseudomonadota</taxon>
        <taxon>Alphaproteobacteria</taxon>
        <taxon>Sphingomonadales</taxon>
        <taxon>Erythrobacteraceae</taxon>
        <taxon>Aurantiacibacter</taxon>
    </lineage>
</organism>
<keyword evidence="2" id="KW-1185">Reference proteome</keyword>
<proteinExistence type="predicted"/>
<dbReference type="EMBL" id="LBHC01000001">
    <property type="protein sequence ID" value="KLE33423.1"/>
    <property type="molecule type" value="Genomic_DNA"/>
</dbReference>
<evidence type="ECO:0000313" key="1">
    <source>
        <dbReference type="EMBL" id="KLE33423.1"/>
    </source>
</evidence>
<evidence type="ECO:0000313" key="2">
    <source>
        <dbReference type="Proteomes" id="UP000053070"/>
    </source>
</evidence>
<gene>
    <name evidence="1" type="ORF">AAW01_05720</name>
</gene>
<accession>A0A0G9MVW6</accession>
<dbReference type="AlphaFoldDB" id="A0A0G9MVW6"/>
<dbReference type="OrthoDB" id="7433392at2"/>
<reference evidence="1 2" key="1">
    <citation type="submission" date="2015-04" db="EMBL/GenBank/DDBJ databases">
        <title>The draft genome sequence of Erythrobacr gangjinensis K7-2.</title>
        <authorList>
            <person name="Zhuang L."/>
            <person name="Liu Y."/>
            <person name="Shao Z."/>
        </authorList>
    </citation>
    <scope>NUCLEOTIDE SEQUENCE [LARGE SCALE GENOMIC DNA]</scope>
    <source>
        <strain evidence="1 2">K7-2</strain>
    </source>
</reference>
<protein>
    <submittedName>
        <fullName evidence="1">Uncharacterized protein</fullName>
    </submittedName>
</protein>
<dbReference type="STRING" id="502682.BMF35_a0145"/>
<name>A0A0G9MVW6_9SPHN</name>